<feature type="region of interest" description="Disordered" evidence="1">
    <location>
        <begin position="150"/>
        <end position="188"/>
    </location>
</feature>
<accession>E8X518</accession>
<dbReference type="EMBL" id="CP002480">
    <property type="protein sequence ID" value="ADW67210.1"/>
    <property type="molecule type" value="Genomic_DNA"/>
</dbReference>
<keyword evidence="3" id="KW-1185">Reference proteome</keyword>
<gene>
    <name evidence="2" type="ordered locus">AciX9_0134</name>
</gene>
<dbReference type="eggNOG" id="COG3387">
    <property type="taxonomic scope" value="Bacteria"/>
</dbReference>
<name>E8X518_GRATM</name>
<organism evidence="3">
    <name type="scientific">Granulicella tundricola (strain ATCC BAA-1859 / DSM 23138 / MP5ACTX9)</name>
    <dbReference type="NCBI Taxonomy" id="1198114"/>
    <lineage>
        <taxon>Bacteria</taxon>
        <taxon>Pseudomonadati</taxon>
        <taxon>Acidobacteriota</taxon>
        <taxon>Terriglobia</taxon>
        <taxon>Terriglobales</taxon>
        <taxon>Acidobacteriaceae</taxon>
        <taxon>Granulicella</taxon>
    </lineage>
</organism>
<proteinExistence type="predicted"/>
<dbReference type="AlphaFoldDB" id="E8X518"/>
<dbReference type="HOGENOM" id="CLU_1439231_0_0_0"/>
<dbReference type="Proteomes" id="UP000000343">
    <property type="component" value="Chromosome"/>
</dbReference>
<dbReference type="PaxDb" id="1198114-AciX9_0134"/>
<dbReference type="KEGG" id="acm:AciX9_0134"/>
<protein>
    <submittedName>
        <fullName evidence="2">Uncharacterized protein</fullName>
    </submittedName>
</protein>
<evidence type="ECO:0000313" key="3">
    <source>
        <dbReference type="Proteomes" id="UP000000343"/>
    </source>
</evidence>
<feature type="compositionally biased region" description="Polar residues" evidence="1">
    <location>
        <begin position="177"/>
        <end position="188"/>
    </location>
</feature>
<sequence length="188" mass="21186">MTSLNRVYMQRVGILRTAFSMGAEPFTAVDWMSQDPNFSGLCRLFSRCLGRLVNTVRVVNNLELGICPFRLIGQTTAHFPDFSLWLRTSHPLQRAGQSLKFFVSKAAVGWAVLTTDQDILPFISESTLTTSITQTLNAWRRVQQETSYEGPFQDEVNRSTNREFGLAETESRDPRSNPESTLSSSRLG</sequence>
<reference evidence="3" key="1">
    <citation type="submission" date="2011-01" db="EMBL/GenBank/DDBJ databases">
        <title>Complete sequence of chromosome of Acidobacterium sp. MP5ACTX9.</title>
        <authorList>
            <consortium name="US DOE Joint Genome Institute"/>
            <person name="Lucas S."/>
            <person name="Copeland A."/>
            <person name="Lapidus A."/>
            <person name="Cheng J.-F."/>
            <person name="Goodwin L."/>
            <person name="Pitluck S."/>
            <person name="Teshima H."/>
            <person name="Detter J.C."/>
            <person name="Han C."/>
            <person name="Tapia R."/>
            <person name="Land M."/>
            <person name="Hauser L."/>
            <person name="Kyrpides N."/>
            <person name="Ivanova N."/>
            <person name="Ovchinnikova G."/>
            <person name="Pagani I."/>
            <person name="Rawat S.R."/>
            <person name="Mannisto M."/>
            <person name="Haggblom M.M."/>
            <person name="Woyke T."/>
        </authorList>
    </citation>
    <scope>NUCLEOTIDE SEQUENCE [LARGE SCALE GENOMIC DNA]</scope>
    <source>
        <strain evidence="3">MP5ACTX9</strain>
    </source>
</reference>
<evidence type="ECO:0000313" key="2">
    <source>
        <dbReference type="EMBL" id="ADW67210.1"/>
    </source>
</evidence>
<evidence type="ECO:0000256" key="1">
    <source>
        <dbReference type="SAM" id="MobiDB-lite"/>
    </source>
</evidence>